<evidence type="ECO:0000313" key="3">
    <source>
        <dbReference type="Proteomes" id="UP000011864"/>
    </source>
</evidence>
<dbReference type="AlphaFoldDB" id="K7AK36"/>
<gene>
    <name evidence="2" type="ORF">C427_1274</name>
</gene>
<accession>K7AK36</accession>
<dbReference type="Proteomes" id="UP000011864">
    <property type="component" value="Chromosome"/>
</dbReference>
<protein>
    <submittedName>
        <fullName evidence="2">Uncharacterized protein</fullName>
    </submittedName>
</protein>
<dbReference type="KEGG" id="gps:C427_1274"/>
<feature type="transmembrane region" description="Helical" evidence="1">
    <location>
        <begin position="6"/>
        <end position="25"/>
    </location>
</feature>
<dbReference type="EMBL" id="CP003837">
    <property type="protein sequence ID" value="AGH43383.1"/>
    <property type="molecule type" value="Genomic_DNA"/>
</dbReference>
<organism evidence="2 3">
    <name type="scientific">Paraglaciecola psychrophila 170</name>
    <dbReference type="NCBI Taxonomy" id="1129794"/>
    <lineage>
        <taxon>Bacteria</taxon>
        <taxon>Pseudomonadati</taxon>
        <taxon>Pseudomonadota</taxon>
        <taxon>Gammaproteobacteria</taxon>
        <taxon>Alteromonadales</taxon>
        <taxon>Alteromonadaceae</taxon>
        <taxon>Paraglaciecola</taxon>
    </lineage>
</organism>
<dbReference type="HOGENOM" id="CLU_3274040_0_0_6"/>
<keyword evidence="1" id="KW-1133">Transmembrane helix</keyword>
<proteinExistence type="predicted"/>
<sequence length="41" mass="4473">METSIWVMLLMVIIMLSTGCTKSLFRQKVGSVIANGADTKV</sequence>
<dbReference type="PATRIC" id="fig|1129794.4.peg.1265"/>
<keyword evidence="1" id="KW-0812">Transmembrane</keyword>
<name>K7AK36_9ALTE</name>
<evidence type="ECO:0000256" key="1">
    <source>
        <dbReference type="SAM" id="Phobius"/>
    </source>
</evidence>
<reference evidence="2 3" key="1">
    <citation type="journal article" date="2013" name="Genome Announc.">
        <title>Complete Genome Sequence of Glaciecola psychrophila Strain 170T.</title>
        <authorList>
            <person name="Yin J."/>
            <person name="Chen J."/>
            <person name="Liu G."/>
            <person name="Yu Y."/>
            <person name="Song L."/>
            <person name="Wang X."/>
            <person name="Qu X."/>
        </authorList>
    </citation>
    <scope>NUCLEOTIDE SEQUENCE [LARGE SCALE GENOMIC DNA]</scope>
    <source>
        <strain evidence="2 3">170</strain>
    </source>
</reference>
<dbReference type="STRING" id="1129794.C427_1274"/>
<keyword evidence="1" id="KW-0472">Membrane</keyword>
<evidence type="ECO:0000313" key="2">
    <source>
        <dbReference type="EMBL" id="AGH43383.1"/>
    </source>
</evidence>
<keyword evidence="3" id="KW-1185">Reference proteome</keyword>